<sequence>MIGSECCSYISDATAEVMDMAHETALGIKELHVNHGFNFGDFSGIFGPWGSGLIKLLTTLLLVIVLLLILLCACMSWLIKLMVKKTTKSVIQAPQVCTTVDANVNNNVTMRYYDFRGFEDWIQRLGLDDVSLEDDDEEEETSENVVCDFDFINVYLNAMKKKLQLMKRIYEDEIEGFHSTMHRKC</sequence>
<accession>A0AAV1PWX8</accession>
<keyword evidence="1" id="KW-0472">Membrane</keyword>
<organism evidence="2 3">
    <name type="scientific">Scomber scombrus</name>
    <name type="common">Atlantic mackerel</name>
    <name type="synonym">Scomber vernalis</name>
    <dbReference type="NCBI Taxonomy" id="13677"/>
    <lineage>
        <taxon>Eukaryota</taxon>
        <taxon>Metazoa</taxon>
        <taxon>Chordata</taxon>
        <taxon>Craniata</taxon>
        <taxon>Vertebrata</taxon>
        <taxon>Euteleostomi</taxon>
        <taxon>Actinopterygii</taxon>
        <taxon>Neopterygii</taxon>
        <taxon>Teleostei</taxon>
        <taxon>Neoteleostei</taxon>
        <taxon>Acanthomorphata</taxon>
        <taxon>Pelagiaria</taxon>
        <taxon>Scombriformes</taxon>
        <taxon>Scombridae</taxon>
        <taxon>Scomber</taxon>
    </lineage>
</organism>
<evidence type="ECO:0000313" key="3">
    <source>
        <dbReference type="Proteomes" id="UP001314229"/>
    </source>
</evidence>
<protein>
    <submittedName>
        <fullName evidence="2">Uncharacterized protein LOC121888380 isoform X2</fullName>
    </submittedName>
</protein>
<evidence type="ECO:0000313" key="2">
    <source>
        <dbReference type="EMBL" id="CAK6974836.1"/>
    </source>
</evidence>
<keyword evidence="3" id="KW-1185">Reference proteome</keyword>
<dbReference type="EMBL" id="CAWUFR010000274">
    <property type="protein sequence ID" value="CAK6974836.1"/>
    <property type="molecule type" value="Genomic_DNA"/>
</dbReference>
<dbReference type="AlphaFoldDB" id="A0AAV1PWX8"/>
<gene>
    <name evidence="2" type="ORF">FSCOSCO3_A006843</name>
</gene>
<keyword evidence="1" id="KW-1133">Transmembrane helix</keyword>
<comment type="caution">
    <text evidence="2">The sequence shown here is derived from an EMBL/GenBank/DDBJ whole genome shotgun (WGS) entry which is preliminary data.</text>
</comment>
<evidence type="ECO:0000256" key="1">
    <source>
        <dbReference type="SAM" id="Phobius"/>
    </source>
</evidence>
<keyword evidence="1" id="KW-0812">Transmembrane</keyword>
<feature type="transmembrane region" description="Helical" evidence="1">
    <location>
        <begin position="56"/>
        <end position="79"/>
    </location>
</feature>
<name>A0AAV1PWX8_SCOSC</name>
<dbReference type="Proteomes" id="UP001314229">
    <property type="component" value="Unassembled WGS sequence"/>
</dbReference>
<proteinExistence type="predicted"/>
<reference evidence="2 3" key="1">
    <citation type="submission" date="2024-01" db="EMBL/GenBank/DDBJ databases">
        <authorList>
            <person name="Alioto T."/>
            <person name="Alioto T."/>
            <person name="Gomez Garrido J."/>
        </authorList>
    </citation>
    <scope>NUCLEOTIDE SEQUENCE [LARGE SCALE GENOMIC DNA]</scope>
</reference>